<gene>
    <name evidence="2" type="ORF">FSP39_013543</name>
</gene>
<organism evidence="2 3">
    <name type="scientific">Pinctada imbricata</name>
    <name type="common">Atlantic pearl-oyster</name>
    <name type="synonym">Pinctada martensii</name>
    <dbReference type="NCBI Taxonomy" id="66713"/>
    <lineage>
        <taxon>Eukaryota</taxon>
        <taxon>Metazoa</taxon>
        <taxon>Spiralia</taxon>
        <taxon>Lophotrochozoa</taxon>
        <taxon>Mollusca</taxon>
        <taxon>Bivalvia</taxon>
        <taxon>Autobranchia</taxon>
        <taxon>Pteriomorphia</taxon>
        <taxon>Pterioida</taxon>
        <taxon>Pterioidea</taxon>
        <taxon>Pteriidae</taxon>
        <taxon>Pinctada</taxon>
    </lineage>
</organism>
<dbReference type="AlphaFoldDB" id="A0AA88YU10"/>
<proteinExistence type="predicted"/>
<reference evidence="2" key="1">
    <citation type="submission" date="2019-08" db="EMBL/GenBank/DDBJ databases">
        <title>The improved chromosome-level genome for the pearl oyster Pinctada fucata martensii using PacBio sequencing and Hi-C.</title>
        <authorList>
            <person name="Zheng Z."/>
        </authorList>
    </citation>
    <scope>NUCLEOTIDE SEQUENCE</scope>
    <source>
        <strain evidence="2">ZZ-2019</strain>
        <tissue evidence="2">Adductor muscle</tissue>
    </source>
</reference>
<protein>
    <recommendedName>
        <fullName evidence="1">DZIP3-like HEPN domain-containing protein</fullName>
    </recommendedName>
</protein>
<dbReference type="EMBL" id="VSWD01000001">
    <property type="protein sequence ID" value="KAK3108695.1"/>
    <property type="molecule type" value="Genomic_DNA"/>
</dbReference>
<keyword evidence="3" id="KW-1185">Reference proteome</keyword>
<comment type="caution">
    <text evidence="2">The sequence shown here is derived from an EMBL/GenBank/DDBJ whole genome shotgun (WGS) entry which is preliminary data.</text>
</comment>
<evidence type="ECO:0000313" key="3">
    <source>
        <dbReference type="Proteomes" id="UP001186944"/>
    </source>
</evidence>
<accession>A0AA88YU10</accession>
<name>A0AA88YU10_PINIB</name>
<evidence type="ECO:0000259" key="1">
    <source>
        <dbReference type="Pfam" id="PF18738"/>
    </source>
</evidence>
<dbReference type="Proteomes" id="UP001186944">
    <property type="component" value="Unassembled WGS sequence"/>
</dbReference>
<dbReference type="InterPro" id="IPR041249">
    <property type="entry name" value="HEPN_DZIP3"/>
</dbReference>
<sequence length="225" mass="25647">MATSYSSTPETTNANRASRILLGPCTDQLRDVLRNRVPPANFHHIITHNRVNLPRLTQPQRDLMFPRSGRYSGDYSDMDVSLIYLLLRNICNIPPHINSWGNTPGVLDTSLSASIDRIREARNRVVHSSSTVLTQAKFIDVLNDIKMSVISMDAYLNNSNKYEKAVDFLLTETMDPEQDVFIQQFRKQIEEDETTKEGLVILEKRVHGKTPFFVCCFCVVVVVVF</sequence>
<dbReference type="Pfam" id="PF18738">
    <property type="entry name" value="HEPN_DZIP3"/>
    <property type="match status" value="1"/>
</dbReference>
<evidence type="ECO:0000313" key="2">
    <source>
        <dbReference type="EMBL" id="KAK3108695.1"/>
    </source>
</evidence>
<feature type="domain" description="DZIP3-like HEPN" evidence="1">
    <location>
        <begin position="40"/>
        <end position="178"/>
    </location>
</feature>